<accession>A0ABY5EA54</accession>
<proteinExistence type="predicted"/>
<reference evidence="2" key="1">
    <citation type="submission" date="2022-07" db="EMBL/GenBank/DDBJ databases">
        <title>Arcobacter roscoffensis sp. nov., a marine bacterium isolated from coastal seawater collected from Roscoff, France.</title>
        <authorList>
            <person name="Pascual J."/>
            <person name="Lepeaux C."/>
            <person name="Methner A."/>
            <person name="Overmann J."/>
        </authorList>
    </citation>
    <scope>NUCLEOTIDE SEQUENCE</scope>
    <source>
        <strain evidence="2">ARW1-2F2</strain>
    </source>
</reference>
<dbReference type="RefSeq" id="WP_254577772.1">
    <property type="nucleotide sequence ID" value="NZ_CP100595.1"/>
</dbReference>
<evidence type="ECO:0000313" key="2">
    <source>
        <dbReference type="EMBL" id="UTJ07598.1"/>
    </source>
</evidence>
<dbReference type="Pfam" id="PF12973">
    <property type="entry name" value="Cupin_7"/>
    <property type="match status" value="2"/>
</dbReference>
<evidence type="ECO:0000313" key="3">
    <source>
        <dbReference type="Proteomes" id="UP001060012"/>
    </source>
</evidence>
<keyword evidence="3" id="KW-1185">Reference proteome</keyword>
<feature type="domain" description="ChrR-like cupin" evidence="1">
    <location>
        <begin position="109"/>
        <end position="203"/>
    </location>
</feature>
<name>A0ABY5EA54_9BACT</name>
<dbReference type="Gene3D" id="2.60.120.10">
    <property type="entry name" value="Jelly Rolls"/>
    <property type="match status" value="2"/>
</dbReference>
<dbReference type="Proteomes" id="UP001060012">
    <property type="component" value="Chromosome"/>
</dbReference>
<evidence type="ECO:0000259" key="1">
    <source>
        <dbReference type="Pfam" id="PF12973"/>
    </source>
</evidence>
<dbReference type="CDD" id="cd20303">
    <property type="entry name" value="cupin_ChrR_1"/>
    <property type="match status" value="1"/>
</dbReference>
<dbReference type="EMBL" id="CP100595">
    <property type="protein sequence ID" value="UTJ07598.1"/>
    <property type="molecule type" value="Genomic_DNA"/>
</dbReference>
<dbReference type="InterPro" id="IPR014710">
    <property type="entry name" value="RmlC-like_jellyroll"/>
</dbReference>
<sequence>MNSDYEKKALIDTNNLEWQIDTQNVFKKVLSTKDEEETSLIKLQKNSSLNQETKINSVEVFVLEGTYINQYGKFLKGTYLKLSKENESLVKTDDNCVFFRKTNHFSDEQKIIIDTETSEWLEGQGNLKVMPLDVQTALVKWPKDEKFIPHKHWGGEEILVLEGIFMDEYGNYPKGSWIRSPHLSEHFPFVKEETIIFVKTGHL</sequence>
<protein>
    <submittedName>
        <fullName evidence="2">Cupin domain-containing protein</fullName>
    </submittedName>
</protein>
<feature type="domain" description="ChrR-like cupin" evidence="1">
    <location>
        <begin position="7"/>
        <end position="105"/>
    </location>
</feature>
<gene>
    <name evidence="2" type="ORF">NJU99_05755</name>
</gene>
<dbReference type="SUPFAM" id="SSF51182">
    <property type="entry name" value="RmlC-like cupins"/>
    <property type="match status" value="2"/>
</dbReference>
<dbReference type="InterPro" id="IPR025979">
    <property type="entry name" value="ChrR-like_cupin_dom"/>
</dbReference>
<organism evidence="2 3">
    <name type="scientific">Arcobacter roscoffensis</name>
    <dbReference type="NCBI Taxonomy" id="2961520"/>
    <lineage>
        <taxon>Bacteria</taxon>
        <taxon>Pseudomonadati</taxon>
        <taxon>Campylobacterota</taxon>
        <taxon>Epsilonproteobacteria</taxon>
        <taxon>Campylobacterales</taxon>
        <taxon>Arcobacteraceae</taxon>
        <taxon>Arcobacter</taxon>
    </lineage>
</organism>
<dbReference type="InterPro" id="IPR011051">
    <property type="entry name" value="RmlC_Cupin_sf"/>
</dbReference>